<dbReference type="EMBL" id="CM056744">
    <property type="protein sequence ID" value="KAJ8667064.1"/>
    <property type="molecule type" value="Genomic_DNA"/>
</dbReference>
<accession>A0ACC2N7M6</accession>
<reference evidence="1" key="1">
    <citation type="submission" date="2023-04" db="EMBL/GenBank/DDBJ databases">
        <title>A chromosome-level genome assembly of the parasitoid wasp Eretmocerus hayati.</title>
        <authorList>
            <person name="Zhong Y."/>
            <person name="Liu S."/>
            <person name="Liu Y."/>
        </authorList>
    </citation>
    <scope>NUCLEOTIDE SEQUENCE</scope>
    <source>
        <strain evidence="1">ZJU_SS_LIU_2023</strain>
    </source>
</reference>
<sequence length="328" mass="38242">MDDEIIRTSFDWQLHLNAPPPEGFESCYDSPTFFSGTDKRFQWSLQFSVKDKCWQHTSINIVLITSDANTIRVNYELSLERCANVTTRTSPVILQSTKGTKSFNFPNDCVAHVPRFMIPRLYKDLYNGYGYLFLLCRLEIHIVHGKCTIKYHNQGIPDFEKLLDDPEFSDLTLITPSKSFEVNRKILSSRSVVFRAMFEHDMKEKVESTVYIEDIDSEIIQELLRYIYCNRVECFDDPMQLFRAADKYQIDDLKLMCLEKLCDQITVGNAVEIYIFANSCDDKKSIDHAIDYIVDNIEEISASSRLDSLRDVDLLRRIFQKTVSRYIS</sequence>
<gene>
    <name evidence="1" type="ORF">QAD02_008726</name>
</gene>
<evidence type="ECO:0000313" key="1">
    <source>
        <dbReference type="EMBL" id="KAJ8667064.1"/>
    </source>
</evidence>
<comment type="caution">
    <text evidence="1">The sequence shown here is derived from an EMBL/GenBank/DDBJ whole genome shotgun (WGS) entry which is preliminary data.</text>
</comment>
<name>A0ACC2N7M6_9HYME</name>
<evidence type="ECO:0000313" key="2">
    <source>
        <dbReference type="Proteomes" id="UP001239111"/>
    </source>
</evidence>
<dbReference type="Proteomes" id="UP001239111">
    <property type="component" value="Chromosome 4"/>
</dbReference>
<organism evidence="1 2">
    <name type="scientific">Eretmocerus hayati</name>
    <dbReference type="NCBI Taxonomy" id="131215"/>
    <lineage>
        <taxon>Eukaryota</taxon>
        <taxon>Metazoa</taxon>
        <taxon>Ecdysozoa</taxon>
        <taxon>Arthropoda</taxon>
        <taxon>Hexapoda</taxon>
        <taxon>Insecta</taxon>
        <taxon>Pterygota</taxon>
        <taxon>Neoptera</taxon>
        <taxon>Endopterygota</taxon>
        <taxon>Hymenoptera</taxon>
        <taxon>Apocrita</taxon>
        <taxon>Proctotrupomorpha</taxon>
        <taxon>Chalcidoidea</taxon>
        <taxon>Aphelinidae</taxon>
        <taxon>Aphelininae</taxon>
        <taxon>Eretmocerus</taxon>
    </lineage>
</organism>
<protein>
    <submittedName>
        <fullName evidence="1">Uncharacterized protein</fullName>
    </submittedName>
</protein>
<keyword evidence="2" id="KW-1185">Reference proteome</keyword>
<proteinExistence type="predicted"/>